<proteinExistence type="predicted"/>
<evidence type="ECO:0000313" key="1">
    <source>
        <dbReference type="EMBL" id="TNN53561.1"/>
    </source>
</evidence>
<dbReference type="AlphaFoldDB" id="A0A4Z2GK21"/>
<name>A0A4Z2GK21_9TELE</name>
<evidence type="ECO:0000313" key="2">
    <source>
        <dbReference type="Proteomes" id="UP000314294"/>
    </source>
</evidence>
<accession>A0A4Z2GK21</accession>
<protein>
    <submittedName>
        <fullName evidence="1">Uncharacterized protein</fullName>
    </submittedName>
</protein>
<sequence length="91" mass="9639">MEPPVAKRGWCHPLGSDLLAIVIVSFQGSVVPFGFLRADDLLLLFEAELEEAEDDVLAVGADHGVVGGAPRLEERAGEAFFMGWVQGGDSG</sequence>
<keyword evidence="2" id="KW-1185">Reference proteome</keyword>
<reference evidence="1 2" key="1">
    <citation type="submission" date="2019-03" db="EMBL/GenBank/DDBJ databases">
        <title>First draft genome of Liparis tanakae, snailfish: a comprehensive survey of snailfish specific genes.</title>
        <authorList>
            <person name="Kim W."/>
            <person name="Song I."/>
            <person name="Jeong J.-H."/>
            <person name="Kim D."/>
            <person name="Kim S."/>
            <person name="Ryu S."/>
            <person name="Song J.Y."/>
            <person name="Lee S.K."/>
        </authorList>
    </citation>
    <scope>NUCLEOTIDE SEQUENCE [LARGE SCALE GENOMIC DNA]</scope>
    <source>
        <tissue evidence="1">Muscle</tissue>
    </source>
</reference>
<dbReference type="Proteomes" id="UP000314294">
    <property type="component" value="Unassembled WGS sequence"/>
</dbReference>
<organism evidence="1 2">
    <name type="scientific">Liparis tanakae</name>
    <name type="common">Tanaka's snailfish</name>
    <dbReference type="NCBI Taxonomy" id="230148"/>
    <lineage>
        <taxon>Eukaryota</taxon>
        <taxon>Metazoa</taxon>
        <taxon>Chordata</taxon>
        <taxon>Craniata</taxon>
        <taxon>Vertebrata</taxon>
        <taxon>Euteleostomi</taxon>
        <taxon>Actinopterygii</taxon>
        <taxon>Neopterygii</taxon>
        <taxon>Teleostei</taxon>
        <taxon>Neoteleostei</taxon>
        <taxon>Acanthomorphata</taxon>
        <taxon>Eupercaria</taxon>
        <taxon>Perciformes</taxon>
        <taxon>Cottioidei</taxon>
        <taxon>Cottales</taxon>
        <taxon>Liparidae</taxon>
        <taxon>Liparis</taxon>
    </lineage>
</organism>
<comment type="caution">
    <text evidence="1">The sequence shown here is derived from an EMBL/GenBank/DDBJ whole genome shotgun (WGS) entry which is preliminary data.</text>
</comment>
<dbReference type="EMBL" id="SRLO01000513">
    <property type="protein sequence ID" value="TNN53561.1"/>
    <property type="molecule type" value="Genomic_DNA"/>
</dbReference>
<gene>
    <name evidence="1" type="ORF">EYF80_036261</name>
</gene>